<feature type="region of interest" description="Disordered" evidence="1">
    <location>
        <begin position="184"/>
        <end position="241"/>
    </location>
</feature>
<organism evidence="2 3">
    <name type="scientific">Blattamonas nauphoetae</name>
    <dbReference type="NCBI Taxonomy" id="2049346"/>
    <lineage>
        <taxon>Eukaryota</taxon>
        <taxon>Metamonada</taxon>
        <taxon>Preaxostyla</taxon>
        <taxon>Oxymonadida</taxon>
        <taxon>Blattamonas</taxon>
    </lineage>
</organism>
<keyword evidence="3" id="KW-1185">Reference proteome</keyword>
<sequence>MTLIDIIINARPDPGSDGLVHADTHLTMAKCPTERVCCPSAWSLRPLPCSPPLRSHRSRLTPHLLLFDMVNGSGSLSQSTKLTIQVRSLTFPTMSMRRTDQTKADAGLAETHEDTMYAGSVPNCGDGRFFLAPPSHPLLRHSQHSPRLSFRPSSRPADTALPHPARHTTVAFPIRVAAAVCVQPVSSEGVRSRRRQNGEFSATRHSTRRRARRHAEREERECEGDSGRSVRASAESDRNRA</sequence>
<feature type="compositionally biased region" description="Basic residues" evidence="1">
    <location>
        <begin position="205"/>
        <end position="214"/>
    </location>
</feature>
<proteinExistence type="predicted"/>
<evidence type="ECO:0000256" key="1">
    <source>
        <dbReference type="SAM" id="MobiDB-lite"/>
    </source>
</evidence>
<name>A0ABQ9WMP3_9EUKA</name>
<gene>
    <name evidence="2" type="ORF">BLNAU_24345</name>
</gene>
<feature type="region of interest" description="Disordered" evidence="1">
    <location>
        <begin position="135"/>
        <end position="163"/>
    </location>
</feature>
<comment type="caution">
    <text evidence="2">The sequence shown here is derived from an EMBL/GenBank/DDBJ whole genome shotgun (WGS) entry which is preliminary data.</text>
</comment>
<accession>A0ABQ9WMP3</accession>
<dbReference type="Proteomes" id="UP001281761">
    <property type="component" value="Unassembled WGS sequence"/>
</dbReference>
<evidence type="ECO:0000313" key="2">
    <source>
        <dbReference type="EMBL" id="KAK2940739.1"/>
    </source>
</evidence>
<feature type="compositionally biased region" description="Basic and acidic residues" evidence="1">
    <location>
        <begin position="215"/>
        <end position="241"/>
    </location>
</feature>
<dbReference type="EMBL" id="JARBJD010000612">
    <property type="protein sequence ID" value="KAK2940739.1"/>
    <property type="molecule type" value="Genomic_DNA"/>
</dbReference>
<feature type="compositionally biased region" description="Low complexity" evidence="1">
    <location>
        <begin position="145"/>
        <end position="156"/>
    </location>
</feature>
<reference evidence="2 3" key="1">
    <citation type="journal article" date="2022" name="bioRxiv">
        <title>Genomics of Preaxostyla Flagellates Illuminates Evolutionary Transitions and the Path Towards Mitochondrial Loss.</title>
        <authorList>
            <person name="Novak L.V.F."/>
            <person name="Treitli S.C."/>
            <person name="Pyrih J."/>
            <person name="Halakuc P."/>
            <person name="Pipaliya S.V."/>
            <person name="Vacek V."/>
            <person name="Brzon O."/>
            <person name="Soukal P."/>
            <person name="Eme L."/>
            <person name="Dacks J.B."/>
            <person name="Karnkowska A."/>
            <person name="Elias M."/>
            <person name="Hampl V."/>
        </authorList>
    </citation>
    <scope>NUCLEOTIDE SEQUENCE [LARGE SCALE GENOMIC DNA]</scope>
    <source>
        <strain evidence="2">NAU3</strain>
        <tissue evidence="2">Gut</tissue>
    </source>
</reference>
<evidence type="ECO:0000313" key="3">
    <source>
        <dbReference type="Proteomes" id="UP001281761"/>
    </source>
</evidence>
<protein>
    <submittedName>
        <fullName evidence="2">Uncharacterized protein</fullName>
    </submittedName>
</protein>